<dbReference type="RefSeq" id="WP_086348265.1">
    <property type="nucleotide sequence ID" value="NZ_CP147247.1"/>
</dbReference>
<name>A0A242KDY7_9ENTE</name>
<dbReference type="Proteomes" id="UP000195141">
    <property type="component" value="Chromosome"/>
</dbReference>
<dbReference type="EMBL" id="NGMM01000001">
    <property type="protein sequence ID" value="OTP19384.1"/>
    <property type="molecule type" value="Genomic_DNA"/>
</dbReference>
<keyword evidence="3" id="KW-1185">Reference proteome</keyword>
<gene>
    <name evidence="2" type="ORF">A5888_001184</name>
    <name evidence="1" type="ORF">A5888_001201</name>
</gene>
<evidence type="ECO:0000313" key="3">
    <source>
        <dbReference type="Proteomes" id="UP000195141"/>
    </source>
</evidence>
<organism evidence="1">
    <name type="scientific">Candidatus Enterococcus clewellii</name>
    <dbReference type="NCBI Taxonomy" id="1834193"/>
    <lineage>
        <taxon>Bacteria</taxon>
        <taxon>Bacillati</taxon>
        <taxon>Bacillota</taxon>
        <taxon>Bacilli</taxon>
        <taxon>Lactobacillales</taxon>
        <taxon>Enterococcaceae</taxon>
        <taxon>Enterococcus</taxon>
    </lineage>
</organism>
<reference evidence="2" key="3">
    <citation type="submission" date="2024-03" db="EMBL/GenBank/DDBJ databases">
        <title>The Genome Sequence of Enterococcus sp. DIV0242b.</title>
        <authorList>
            <consortium name="The Broad Institute Genomics Platform"/>
            <consortium name="The Broad Institute Microbial Omics Core"/>
            <consortium name="The Broad Institute Genomic Center for Infectious Diseases"/>
            <person name="Earl A."/>
            <person name="Manson A."/>
            <person name="Gilmore M."/>
            <person name="Schwartman J."/>
            <person name="Shea T."/>
            <person name="Abouelleil A."/>
            <person name="Cao P."/>
            <person name="Chapman S."/>
            <person name="Cusick C."/>
            <person name="Young S."/>
            <person name="Neafsey D."/>
            <person name="Nusbaum C."/>
            <person name="Birren B."/>
        </authorList>
    </citation>
    <scope>NUCLEOTIDE SEQUENCE</scope>
    <source>
        <strain evidence="2">9E7_DIV0242</strain>
    </source>
</reference>
<evidence type="ECO:0000313" key="1">
    <source>
        <dbReference type="EMBL" id="OTP19384.1"/>
    </source>
</evidence>
<dbReference type="EMBL" id="CP147247">
    <property type="protein sequence ID" value="WYJ89462.1"/>
    <property type="molecule type" value="Genomic_DNA"/>
</dbReference>
<protein>
    <submittedName>
        <fullName evidence="1">Uncharacterized protein</fullName>
    </submittedName>
</protein>
<reference evidence="2" key="2">
    <citation type="submission" date="2017-05" db="EMBL/GenBank/DDBJ databases">
        <authorList>
            <consortium name="The Broad Institute Genomics Platform"/>
            <consortium name="The Broad Institute Genomic Center for Infectious Diseases"/>
            <person name="Earl A."/>
            <person name="Manson A."/>
            <person name="Schwartman J."/>
            <person name="Gilmore M."/>
            <person name="Abouelleil A."/>
            <person name="Cao P."/>
            <person name="Chapman S."/>
            <person name="Cusick C."/>
            <person name="Shea T."/>
            <person name="Young S."/>
            <person name="Neafsey D."/>
            <person name="Nusbaum C."/>
            <person name="Birren B."/>
        </authorList>
    </citation>
    <scope>NUCLEOTIDE SEQUENCE</scope>
    <source>
        <strain evidence="2">9E7_DIV0242</strain>
    </source>
</reference>
<proteinExistence type="predicted"/>
<sequence>MSTETQTLYFIERVKKIEGSYLEIDTLAVESQKQQALKVFEEEAKRETRKNFGVTVTEYEMTAEASLFQKLVRYWKELPGEIFRFMRINDCQLVDQNLN</sequence>
<dbReference type="OrthoDB" id="2192203at2"/>
<evidence type="ECO:0000313" key="2">
    <source>
        <dbReference type="EMBL" id="WYJ89462.1"/>
    </source>
</evidence>
<accession>A0A242KDY7</accession>
<dbReference type="AlphaFoldDB" id="A0A242KDY7"/>
<reference evidence="1" key="1">
    <citation type="submission" date="2017-05" db="EMBL/GenBank/DDBJ databases">
        <title>The Genome Sequence of Enterococcus sp. 9E7_DIV0242.</title>
        <authorList>
            <consortium name="The Broad Institute Genomics Platform"/>
            <consortium name="The Broad Institute Genomic Center for Infectious Diseases"/>
            <person name="Earl A."/>
            <person name="Manson A."/>
            <person name="Schwartman J."/>
            <person name="Gilmore M."/>
            <person name="Abouelleil A."/>
            <person name="Cao P."/>
            <person name="Chapman S."/>
            <person name="Cusick C."/>
            <person name="Shea T."/>
            <person name="Young S."/>
            <person name="Neafsey D."/>
            <person name="Nusbaum C."/>
            <person name="Birren B."/>
        </authorList>
    </citation>
    <scope>NUCLEOTIDE SEQUENCE [LARGE SCALE GENOMIC DNA]</scope>
    <source>
        <strain evidence="1">9E7_DIV0242</strain>
    </source>
</reference>